<name>A0A9D4FMJ6_DREPO</name>
<dbReference type="Proteomes" id="UP000828390">
    <property type="component" value="Unassembled WGS sequence"/>
</dbReference>
<keyword evidence="3" id="KW-1185">Reference proteome</keyword>
<sequence length="77" mass="7444">MDQQEAMLIPAKLVIQVGGFITGSGPGSGFLSGGSPGTVPCCLVSVGPCKGLFSESGSGSGSTGGPAPFSTFQCTCV</sequence>
<feature type="region of interest" description="Disordered" evidence="1">
    <location>
        <begin position="56"/>
        <end position="77"/>
    </location>
</feature>
<dbReference type="AlphaFoldDB" id="A0A9D4FMJ6"/>
<organism evidence="2 3">
    <name type="scientific">Dreissena polymorpha</name>
    <name type="common">Zebra mussel</name>
    <name type="synonym">Mytilus polymorpha</name>
    <dbReference type="NCBI Taxonomy" id="45954"/>
    <lineage>
        <taxon>Eukaryota</taxon>
        <taxon>Metazoa</taxon>
        <taxon>Spiralia</taxon>
        <taxon>Lophotrochozoa</taxon>
        <taxon>Mollusca</taxon>
        <taxon>Bivalvia</taxon>
        <taxon>Autobranchia</taxon>
        <taxon>Heteroconchia</taxon>
        <taxon>Euheterodonta</taxon>
        <taxon>Imparidentia</taxon>
        <taxon>Neoheterodontei</taxon>
        <taxon>Myida</taxon>
        <taxon>Dreissenoidea</taxon>
        <taxon>Dreissenidae</taxon>
        <taxon>Dreissena</taxon>
    </lineage>
</organism>
<evidence type="ECO:0000313" key="3">
    <source>
        <dbReference type="Proteomes" id="UP000828390"/>
    </source>
</evidence>
<proteinExistence type="predicted"/>
<reference evidence="2" key="2">
    <citation type="submission" date="2020-11" db="EMBL/GenBank/DDBJ databases">
        <authorList>
            <person name="McCartney M.A."/>
            <person name="Auch B."/>
            <person name="Kono T."/>
            <person name="Mallez S."/>
            <person name="Becker A."/>
            <person name="Gohl D.M."/>
            <person name="Silverstein K.A.T."/>
            <person name="Koren S."/>
            <person name="Bechman K.B."/>
            <person name="Herman A."/>
            <person name="Abrahante J.E."/>
            <person name="Garbe J."/>
        </authorList>
    </citation>
    <scope>NUCLEOTIDE SEQUENCE</scope>
    <source>
        <strain evidence="2">Duluth1</strain>
        <tissue evidence="2">Whole animal</tissue>
    </source>
</reference>
<reference evidence="2" key="1">
    <citation type="journal article" date="2019" name="bioRxiv">
        <title>The Genome of the Zebra Mussel, Dreissena polymorpha: A Resource for Invasive Species Research.</title>
        <authorList>
            <person name="McCartney M.A."/>
            <person name="Auch B."/>
            <person name="Kono T."/>
            <person name="Mallez S."/>
            <person name="Zhang Y."/>
            <person name="Obille A."/>
            <person name="Becker A."/>
            <person name="Abrahante J.E."/>
            <person name="Garbe J."/>
            <person name="Badalamenti J.P."/>
            <person name="Herman A."/>
            <person name="Mangelson H."/>
            <person name="Liachko I."/>
            <person name="Sullivan S."/>
            <person name="Sone E.D."/>
            <person name="Koren S."/>
            <person name="Silverstein K.A.T."/>
            <person name="Beckman K.B."/>
            <person name="Gohl D.M."/>
        </authorList>
    </citation>
    <scope>NUCLEOTIDE SEQUENCE</scope>
    <source>
        <strain evidence="2">Duluth1</strain>
        <tissue evidence="2">Whole animal</tissue>
    </source>
</reference>
<protein>
    <submittedName>
        <fullName evidence="2">Uncharacterized protein</fullName>
    </submittedName>
</protein>
<accession>A0A9D4FMJ6</accession>
<evidence type="ECO:0000256" key="1">
    <source>
        <dbReference type="SAM" id="MobiDB-lite"/>
    </source>
</evidence>
<evidence type="ECO:0000313" key="2">
    <source>
        <dbReference type="EMBL" id="KAH3798572.1"/>
    </source>
</evidence>
<dbReference type="EMBL" id="JAIWYP010000007">
    <property type="protein sequence ID" value="KAH3798572.1"/>
    <property type="molecule type" value="Genomic_DNA"/>
</dbReference>
<gene>
    <name evidence="2" type="ORF">DPMN_152172</name>
</gene>
<comment type="caution">
    <text evidence="2">The sequence shown here is derived from an EMBL/GenBank/DDBJ whole genome shotgun (WGS) entry which is preliminary data.</text>
</comment>